<name>A0A9Q1ECU8_SYNKA</name>
<dbReference type="AlphaFoldDB" id="A0A9Q1ECU8"/>
<reference evidence="2" key="1">
    <citation type="journal article" date="2023" name="Science">
        <title>Genome structures resolve the early diversification of teleost fishes.</title>
        <authorList>
            <person name="Parey E."/>
            <person name="Louis A."/>
            <person name="Montfort J."/>
            <person name="Bouchez O."/>
            <person name="Roques C."/>
            <person name="Iampietro C."/>
            <person name="Lluch J."/>
            <person name="Castinel A."/>
            <person name="Donnadieu C."/>
            <person name="Desvignes T."/>
            <person name="Floi Bucao C."/>
            <person name="Jouanno E."/>
            <person name="Wen M."/>
            <person name="Mejri S."/>
            <person name="Dirks R."/>
            <person name="Jansen H."/>
            <person name="Henkel C."/>
            <person name="Chen W.J."/>
            <person name="Zahm M."/>
            <person name="Cabau C."/>
            <person name="Klopp C."/>
            <person name="Thompson A.W."/>
            <person name="Robinson-Rechavi M."/>
            <person name="Braasch I."/>
            <person name="Lecointre G."/>
            <person name="Bobe J."/>
            <person name="Postlethwait J.H."/>
            <person name="Berthelot C."/>
            <person name="Roest Crollius H."/>
            <person name="Guiguen Y."/>
        </authorList>
    </citation>
    <scope>NUCLEOTIDE SEQUENCE</scope>
    <source>
        <strain evidence="2">WJC10195</strain>
    </source>
</reference>
<dbReference type="EMBL" id="JAINUF010000019">
    <property type="protein sequence ID" value="KAJ8336454.1"/>
    <property type="molecule type" value="Genomic_DNA"/>
</dbReference>
<proteinExistence type="predicted"/>
<evidence type="ECO:0000313" key="3">
    <source>
        <dbReference type="Proteomes" id="UP001152622"/>
    </source>
</evidence>
<sequence length="74" mass="8319">MSAAKTKSVVTLDWTTLYGRNTEPTTSRSSSPASRRPTREETGRWTPRLTATQTRSSPDNKTFSPVRGDTWMLD</sequence>
<feature type="region of interest" description="Disordered" evidence="1">
    <location>
        <begin position="1"/>
        <end position="74"/>
    </location>
</feature>
<dbReference type="Proteomes" id="UP001152622">
    <property type="component" value="Chromosome 19"/>
</dbReference>
<gene>
    <name evidence="2" type="ORF">SKAU_G00376740</name>
</gene>
<feature type="compositionally biased region" description="Polar residues" evidence="1">
    <location>
        <begin position="49"/>
        <end position="63"/>
    </location>
</feature>
<accession>A0A9Q1ECU8</accession>
<evidence type="ECO:0000313" key="2">
    <source>
        <dbReference type="EMBL" id="KAJ8336454.1"/>
    </source>
</evidence>
<evidence type="ECO:0000256" key="1">
    <source>
        <dbReference type="SAM" id="MobiDB-lite"/>
    </source>
</evidence>
<keyword evidence="3" id="KW-1185">Reference proteome</keyword>
<comment type="caution">
    <text evidence="2">The sequence shown here is derived from an EMBL/GenBank/DDBJ whole genome shotgun (WGS) entry which is preliminary data.</text>
</comment>
<feature type="compositionally biased region" description="Low complexity" evidence="1">
    <location>
        <begin position="22"/>
        <end position="35"/>
    </location>
</feature>
<protein>
    <submittedName>
        <fullName evidence="2">Uncharacterized protein</fullName>
    </submittedName>
</protein>
<organism evidence="2 3">
    <name type="scientific">Synaphobranchus kaupii</name>
    <name type="common">Kaup's arrowtooth eel</name>
    <dbReference type="NCBI Taxonomy" id="118154"/>
    <lineage>
        <taxon>Eukaryota</taxon>
        <taxon>Metazoa</taxon>
        <taxon>Chordata</taxon>
        <taxon>Craniata</taxon>
        <taxon>Vertebrata</taxon>
        <taxon>Euteleostomi</taxon>
        <taxon>Actinopterygii</taxon>
        <taxon>Neopterygii</taxon>
        <taxon>Teleostei</taxon>
        <taxon>Anguilliformes</taxon>
        <taxon>Synaphobranchidae</taxon>
        <taxon>Synaphobranchus</taxon>
    </lineage>
</organism>